<evidence type="ECO:0000313" key="2">
    <source>
        <dbReference type="EMBL" id="PSN64020.1"/>
    </source>
</evidence>
<accession>A0A2T2NF64</accession>
<dbReference type="PANTHER" id="PTHR33112">
    <property type="entry name" value="DOMAIN PROTEIN, PUTATIVE-RELATED"/>
    <property type="match status" value="1"/>
</dbReference>
<gene>
    <name evidence="2" type="ORF">BS50DRAFT_95903</name>
</gene>
<keyword evidence="3" id="KW-1185">Reference proteome</keyword>
<evidence type="ECO:0000313" key="3">
    <source>
        <dbReference type="Proteomes" id="UP000240883"/>
    </source>
</evidence>
<organism evidence="2 3">
    <name type="scientific">Corynespora cassiicola Philippines</name>
    <dbReference type="NCBI Taxonomy" id="1448308"/>
    <lineage>
        <taxon>Eukaryota</taxon>
        <taxon>Fungi</taxon>
        <taxon>Dikarya</taxon>
        <taxon>Ascomycota</taxon>
        <taxon>Pezizomycotina</taxon>
        <taxon>Dothideomycetes</taxon>
        <taxon>Pleosporomycetidae</taxon>
        <taxon>Pleosporales</taxon>
        <taxon>Corynesporascaceae</taxon>
        <taxon>Corynespora</taxon>
    </lineage>
</organism>
<dbReference type="InterPro" id="IPR010730">
    <property type="entry name" value="HET"/>
</dbReference>
<evidence type="ECO:0000259" key="1">
    <source>
        <dbReference type="Pfam" id="PF06985"/>
    </source>
</evidence>
<dbReference type="PANTHER" id="PTHR33112:SF12">
    <property type="entry name" value="HETEROKARYON INCOMPATIBILITY DOMAIN-CONTAINING PROTEIN"/>
    <property type="match status" value="1"/>
</dbReference>
<feature type="domain" description="Heterokaryon incompatibility" evidence="1">
    <location>
        <begin position="236"/>
        <end position="381"/>
    </location>
</feature>
<proteinExistence type="predicted"/>
<dbReference type="Pfam" id="PF06985">
    <property type="entry name" value="HET"/>
    <property type="match status" value="1"/>
</dbReference>
<sequence length="456" mass="52298">MCRKSPMSAMADETFCSSCQKISLHSLFYGQYDPKNRSIFFGRLKKIFNKDNCRLCRFIRDILVDHYRKDYVERKLGAGHDQNIWLYQNAIDLHFDEAAKRSKVKKTFYLQIGCISVVSREGSHFRREDMRNDDELTRDWVMPSIFALKHLPQEESDLKAGKSLEKTIPDHRGRLVDCRKIDWGLINQWDSACSHHAGLTPGKELNPNLRSNFRDRLRVIDIEQACVIACPPNASYVALSYQWGSDQKLKLKKANISMLETPGYFSTPEGEPARTIRDSMIVVKRLGYRYLWVDALCIQDDTENVIMNVDQMDQIYQGAHLTVVAAAGKDAYHGLPGVTPETPRSEGQLRIMINGTWISSMLESSEGAINFSRWITRAWTCKCTSRRRGLFQLSSLLQLTDHLMFRSGATTVQPDSLIYEISGILQLQSRMRLSRAISIRSYGRCNVYGSRPNRSL</sequence>
<protein>
    <submittedName>
        <fullName evidence="2">HET-domain-containing protein</fullName>
    </submittedName>
</protein>
<dbReference type="AlphaFoldDB" id="A0A2T2NF64"/>
<dbReference type="Proteomes" id="UP000240883">
    <property type="component" value="Unassembled WGS sequence"/>
</dbReference>
<reference evidence="2 3" key="1">
    <citation type="journal article" date="2018" name="Front. Microbiol.">
        <title>Genome-Wide Analysis of Corynespora cassiicola Leaf Fall Disease Putative Effectors.</title>
        <authorList>
            <person name="Lopez D."/>
            <person name="Ribeiro S."/>
            <person name="Label P."/>
            <person name="Fumanal B."/>
            <person name="Venisse J.S."/>
            <person name="Kohler A."/>
            <person name="de Oliveira R.R."/>
            <person name="Labutti K."/>
            <person name="Lipzen A."/>
            <person name="Lail K."/>
            <person name="Bauer D."/>
            <person name="Ohm R.A."/>
            <person name="Barry K.W."/>
            <person name="Spatafora J."/>
            <person name="Grigoriev I.V."/>
            <person name="Martin F.M."/>
            <person name="Pujade-Renaud V."/>
        </authorList>
    </citation>
    <scope>NUCLEOTIDE SEQUENCE [LARGE SCALE GENOMIC DNA]</scope>
    <source>
        <strain evidence="2 3">Philippines</strain>
    </source>
</reference>
<dbReference type="STRING" id="1448308.A0A2T2NF64"/>
<dbReference type="EMBL" id="KZ678139">
    <property type="protein sequence ID" value="PSN64020.1"/>
    <property type="molecule type" value="Genomic_DNA"/>
</dbReference>
<dbReference type="OrthoDB" id="5135333at2759"/>
<name>A0A2T2NF64_CORCC</name>